<keyword evidence="2" id="KW-0489">Methyltransferase</keyword>
<proteinExistence type="predicted"/>
<protein>
    <submittedName>
        <fullName evidence="2">Methyltransferase domain-containing protein</fullName>
    </submittedName>
</protein>
<dbReference type="AlphaFoldDB" id="A0A9D7IH34"/>
<dbReference type="GO" id="GO:0008168">
    <property type="term" value="F:methyltransferase activity"/>
    <property type="evidence" value="ECO:0007669"/>
    <property type="project" value="UniProtKB-KW"/>
</dbReference>
<dbReference type="CDD" id="cd02440">
    <property type="entry name" value="AdoMet_MTases"/>
    <property type="match status" value="1"/>
</dbReference>
<gene>
    <name evidence="2" type="ORF">IPJ48_06360</name>
</gene>
<dbReference type="SUPFAM" id="SSF53335">
    <property type="entry name" value="S-adenosyl-L-methionine-dependent methyltransferases"/>
    <property type="match status" value="1"/>
</dbReference>
<dbReference type="Gene3D" id="3.40.50.150">
    <property type="entry name" value="Vaccinia Virus protein VP39"/>
    <property type="match status" value="1"/>
</dbReference>
<evidence type="ECO:0000313" key="3">
    <source>
        <dbReference type="Proteomes" id="UP000886602"/>
    </source>
</evidence>
<accession>A0A9D7IH34</accession>
<name>A0A9D7IH34_9RHOO</name>
<dbReference type="PANTHER" id="PTHR43861:SF3">
    <property type="entry name" value="PUTATIVE (AFU_ORTHOLOGUE AFUA_2G14390)-RELATED"/>
    <property type="match status" value="1"/>
</dbReference>
<organism evidence="2 3">
    <name type="scientific">Candidatus Propionivibrio dominans</name>
    <dbReference type="NCBI Taxonomy" id="2954373"/>
    <lineage>
        <taxon>Bacteria</taxon>
        <taxon>Pseudomonadati</taxon>
        <taxon>Pseudomonadota</taxon>
        <taxon>Betaproteobacteria</taxon>
        <taxon>Rhodocyclales</taxon>
        <taxon>Rhodocyclaceae</taxon>
        <taxon>Propionivibrio</taxon>
    </lineage>
</organism>
<sequence length="288" mass="31681">MECANNDCQSLWIDPRPVEQELFKAYARYYTHAAGNDDNASHSFGHLKHQAFRLATRVIKRFYGLKAERAQLKLLHLPAGQGRHLLEVGCGGGERLQLLTRHGWVVEGQDVDEKAAANARNTYGVPVHCGKLGDLSLAPSSFDAIVLNHVIEHVSDPASLLRSCHTLLKPGGILAMATPNATSFGLATFGAAWMALDVPRHLQVFSMKSIEQLVSRAGFKEIRTWTSAANASRVAAGSLAILRNGRFAVDLEIGDDIRWEAMRFQKKAIARLRKDPNSGDDILIHATR</sequence>
<keyword evidence="1" id="KW-0808">Transferase</keyword>
<dbReference type="PANTHER" id="PTHR43861">
    <property type="entry name" value="TRANS-ACONITATE 2-METHYLTRANSFERASE-RELATED"/>
    <property type="match status" value="1"/>
</dbReference>
<reference evidence="2" key="1">
    <citation type="submission" date="2020-10" db="EMBL/GenBank/DDBJ databases">
        <title>Connecting structure to function with the recovery of over 1000 high-quality activated sludge metagenome-assembled genomes encoding full-length rRNA genes using long-read sequencing.</title>
        <authorList>
            <person name="Singleton C.M."/>
            <person name="Petriglieri F."/>
            <person name="Kristensen J.M."/>
            <person name="Kirkegaard R.H."/>
            <person name="Michaelsen T.Y."/>
            <person name="Andersen M.H."/>
            <person name="Karst S.M."/>
            <person name="Dueholm M.S."/>
            <person name="Nielsen P.H."/>
            <person name="Albertsen M."/>
        </authorList>
    </citation>
    <scope>NUCLEOTIDE SEQUENCE</scope>
    <source>
        <strain evidence="2">EsbW_18-Q3-R4-48_MAXAC.044</strain>
    </source>
</reference>
<dbReference type="Proteomes" id="UP000886602">
    <property type="component" value="Unassembled WGS sequence"/>
</dbReference>
<evidence type="ECO:0000313" key="2">
    <source>
        <dbReference type="EMBL" id="MBK7422734.1"/>
    </source>
</evidence>
<dbReference type="InterPro" id="IPR029063">
    <property type="entry name" value="SAM-dependent_MTases_sf"/>
</dbReference>
<evidence type="ECO:0000256" key="1">
    <source>
        <dbReference type="ARBA" id="ARBA00022679"/>
    </source>
</evidence>
<dbReference type="EMBL" id="JADJNC010000009">
    <property type="protein sequence ID" value="MBK7422734.1"/>
    <property type="molecule type" value="Genomic_DNA"/>
</dbReference>
<comment type="caution">
    <text evidence="2">The sequence shown here is derived from an EMBL/GenBank/DDBJ whole genome shotgun (WGS) entry which is preliminary data.</text>
</comment>
<dbReference type="Pfam" id="PF13489">
    <property type="entry name" value="Methyltransf_23"/>
    <property type="match status" value="1"/>
</dbReference>
<dbReference type="GO" id="GO:0032259">
    <property type="term" value="P:methylation"/>
    <property type="evidence" value="ECO:0007669"/>
    <property type="project" value="UniProtKB-KW"/>
</dbReference>